<feature type="domain" description="K Homology" evidence="6">
    <location>
        <begin position="158"/>
        <end position="196"/>
    </location>
</feature>
<dbReference type="KEGG" id="beq:BEWA_018090"/>
<dbReference type="SUPFAM" id="SSF50249">
    <property type="entry name" value="Nucleic acid-binding proteins"/>
    <property type="match status" value="1"/>
</dbReference>
<keyword evidence="3" id="KW-0271">Exosome</keyword>
<dbReference type="SUPFAM" id="SSF54791">
    <property type="entry name" value="Eukaryotic type KH-domain (KH-domain type I)"/>
    <property type="match status" value="1"/>
</dbReference>
<evidence type="ECO:0000256" key="2">
    <source>
        <dbReference type="ARBA" id="ARBA00009155"/>
    </source>
</evidence>
<dbReference type="GO" id="GO:0003723">
    <property type="term" value="F:RNA binding"/>
    <property type="evidence" value="ECO:0007669"/>
    <property type="project" value="UniProtKB-KW"/>
</dbReference>
<dbReference type="AlphaFoldDB" id="L0AVC8"/>
<feature type="domain" description="RRP4 S1" evidence="7">
    <location>
        <begin position="64"/>
        <end position="136"/>
    </location>
</feature>
<dbReference type="InterPro" id="IPR036612">
    <property type="entry name" value="KH_dom_type_1_sf"/>
</dbReference>
<dbReference type="InterPro" id="IPR026699">
    <property type="entry name" value="Exosome_RNA_bind1/RRP40/RRP4"/>
</dbReference>
<dbReference type="InterPro" id="IPR004088">
    <property type="entry name" value="KH_dom_type_1"/>
</dbReference>
<dbReference type="Pfam" id="PF14382">
    <property type="entry name" value="ECR1_N"/>
    <property type="match status" value="1"/>
</dbReference>
<dbReference type="GO" id="GO:0071035">
    <property type="term" value="P:nuclear polyadenylation-dependent rRNA catabolic process"/>
    <property type="evidence" value="ECO:0007669"/>
    <property type="project" value="TreeGrafter"/>
</dbReference>
<dbReference type="RefSeq" id="XP_004828632.1">
    <property type="nucleotide sequence ID" value="XM_004828575.1"/>
</dbReference>
<dbReference type="GO" id="GO:0000176">
    <property type="term" value="C:nuclear exosome (RNase complex)"/>
    <property type="evidence" value="ECO:0007669"/>
    <property type="project" value="TreeGrafter"/>
</dbReference>
<comment type="subcellular location">
    <subcellularLocation>
        <location evidence="1">Nucleus</location>
    </subcellularLocation>
</comment>
<sequence>MDRQVQTTVPLSDVVLPGEVVNPDASSWLQGHGIYTENNVLKASYLGKIRRVNQLIYVEPLNGRYMAQVGDIIVGTVDEISGNKWLLEVGSPERAQLSIFQVNSEDLANRRKVDEDVYEMSNSFAVNDVLACEVQRISPTGTIMLQTRTSRHGRLGNGTLVIVRPNLITRESKHIYDLDCGIRIILGCNGYIWLTSCNDGSIDTPCRENIRTLRSIILGLSSRHIKISIGILIQLLSLSEGRSTRGIRLSQRTTEELLEEFIKSRNMQNLL</sequence>
<dbReference type="GO" id="GO:0071038">
    <property type="term" value="P:TRAMP-dependent tRNA surveillance pathway"/>
    <property type="evidence" value="ECO:0007669"/>
    <property type="project" value="TreeGrafter"/>
</dbReference>
<dbReference type="CDD" id="cd05789">
    <property type="entry name" value="S1_Rrp4"/>
    <property type="match status" value="1"/>
</dbReference>
<evidence type="ECO:0000256" key="4">
    <source>
        <dbReference type="ARBA" id="ARBA00022884"/>
    </source>
</evidence>
<dbReference type="GO" id="GO:0000467">
    <property type="term" value="P:exonucleolytic trimming to generate mature 3'-end of 5.8S rRNA from tricistronic rRNA transcript (SSU-rRNA, 5.8S rRNA, LSU-rRNA)"/>
    <property type="evidence" value="ECO:0007669"/>
    <property type="project" value="TreeGrafter"/>
</dbReference>
<feature type="domain" description="Exosome complex component N-terminal" evidence="5">
    <location>
        <begin position="14"/>
        <end position="52"/>
    </location>
</feature>
<dbReference type="EMBL" id="CP001669">
    <property type="protein sequence ID" value="AFZ78966.1"/>
    <property type="molecule type" value="Genomic_DNA"/>
</dbReference>
<dbReference type="STRING" id="1537102.L0AVC8"/>
<dbReference type="GO" id="GO:0000177">
    <property type="term" value="C:cytoplasmic exosome (RNase complex)"/>
    <property type="evidence" value="ECO:0007669"/>
    <property type="project" value="TreeGrafter"/>
</dbReference>
<proteinExistence type="inferred from homology"/>
<dbReference type="Pfam" id="PF15985">
    <property type="entry name" value="KH_6"/>
    <property type="match status" value="1"/>
</dbReference>
<organism evidence="8 9">
    <name type="scientific">Theileria equi strain WA</name>
    <dbReference type="NCBI Taxonomy" id="1537102"/>
    <lineage>
        <taxon>Eukaryota</taxon>
        <taxon>Sar</taxon>
        <taxon>Alveolata</taxon>
        <taxon>Apicomplexa</taxon>
        <taxon>Aconoidasida</taxon>
        <taxon>Piroplasmida</taxon>
        <taxon>Theileriidae</taxon>
        <taxon>Theileria</taxon>
    </lineage>
</organism>
<evidence type="ECO:0000256" key="3">
    <source>
        <dbReference type="ARBA" id="ARBA00022835"/>
    </source>
</evidence>
<evidence type="ECO:0000259" key="6">
    <source>
        <dbReference type="Pfam" id="PF15985"/>
    </source>
</evidence>
<dbReference type="Gene3D" id="2.40.50.140">
    <property type="entry name" value="Nucleic acid-binding proteins"/>
    <property type="match status" value="1"/>
</dbReference>
<dbReference type="GO" id="GO:0071051">
    <property type="term" value="P:poly(A)-dependent snoRNA 3'-end processing"/>
    <property type="evidence" value="ECO:0007669"/>
    <property type="project" value="TreeGrafter"/>
</dbReference>
<reference evidence="8 9" key="1">
    <citation type="journal article" date="2012" name="BMC Genomics">
        <title>Comparative genomic analysis and phylogenetic position of Theileria equi.</title>
        <authorList>
            <person name="Kappmeyer L.S."/>
            <person name="Thiagarajan M."/>
            <person name="Herndon D.R."/>
            <person name="Ramsay J.D."/>
            <person name="Caler E."/>
            <person name="Djikeng A."/>
            <person name="Gillespie J.J."/>
            <person name="Lau A.O."/>
            <person name="Roalson E.H."/>
            <person name="Silva J.C."/>
            <person name="Silva M.G."/>
            <person name="Suarez C.E."/>
            <person name="Ueti M.W."/>
            <person name="Nene V.M."/>
            <person name="Mealey R.H."/>
            <person name="Knowles D.P."/>
            <person name="Brayton K.A."/>
        </authorList>
    </citation>
    <scope>NUCLEOTIDE SEQUENCE [LARGE SCALE GENOMIC DNA]</scope>
    <source>
        <strain evidence="8 9">WA</strain>
    </source>
</reference>
<dbReference type="InterPro" id="IPR048565">
    <property type="entry name" value="S1_RRP4"/>
</dbReference>
<dbReference type="SUPFAM" id="SSF110324">
    <property type="entry name" value="Ribosomal L27 protein-like"/>
    <property type="match status" value="1"/>
</dbReference>
<evidence type="ECO:0000259" key="7">
    <source>
        <dbReference type="Pfam" id="PF21266"/>
    </source>
</evidence>
<dbReference type="Gene3D" id="2.40.50.100">
    <property type="match status" value="1"/>
</dbReference>
<comment type="similarity">
    <text evidence="2">Belongs to the RRP4 family.</text>
</comment>
<dbReference type="GeneID" id="15803301"/>
<dbReference type="InterPro" id="IPR025721">
    <property type="entry name" value="Exosome_cplx_N_dom"/>
</dbReference>
<evidence type="ECO:0000313" key="9">
    <source>
        <dbReference type="Proteomes" id="UP000031512"/>
    </source>
</evidence>
<dbReference type="GO" id="GO:0071034">
    <property type="term" value="P:CUT catabolic process"/>
    <property type="evidence" value="ECO:0007669"/>
    <property type="project" value="TreeGrafter"/>
</dbReference>
<dbReference type="OrthoDB" id="1650at2759"/>
<dbReference type="VEuPathDB" id="PiroplasmaDB:BEWA_018090"/>
<dbReference type="InterPro" id="IPR012340">
    <property type="entry name" value="NA-bd_OB-fold"/>
</dbReference>
<keyword evidence="9" id="KW-1185">Reference proteome</keyword>
<name>L0AVC8_THEEQ</name>
<evidence type="ECO:0000259" key="5">
    <source>
        <dbReference type="Pfam" id="PF14382"/>
    </source>
</evidence>
<dbReference type="eggNOG" id="KOG3013">
    <property type="taxonomic scope" value="Eukaryota"/>
</dbReference>
<dbReference type="Pfam" id="PF21266">
    <property type="entry name" value="S1_RRP4"/>
    <property type="match status" value="1"/>
</dbReference>
<evidence type="ECO:0000313" key="8">
    <source>
        <dbReference type="EMBL" id="AFZ78966.1"/>
    </source>
</evidence>
<protein>
    <submittedName>
        <fullName evidence="8">Uncharacterized protein</fullName>
    </submittedName>
</protein>
<dbReference type="Proteomes" id="UP000031512">
    <property type="component" value="Chromosome 1"/>
</dbReference>
<keyword evidence="4" id="KW-0694">RNA-binding</keyword>
<dbReference type="PANTHER" id="PTHR21321">
    <property type="entry name" value="PNAS-3 RELATED"/>
    <property type="match status" value="1"/>
</dbReference>
<gene>
    <name evidence="8" type="ORF">BEWA_018090</name>
</gene>
<dbReference type="PANTHER" id="PTHR21321:SF4">
    <property type="entry name" value="EXOSOME COMPLEX COMPONENT RRP4"/>
    <property type="match status" value="1"/>
</dbReference>
<accession>L0AVC8</accession>
<evidence type="ECO:0000256" key="1">
    <source>
        <dbReference type="ARBA" id="ARBA00004123"/>
    </source>
</evidence>
<dbReference type="GO" id="GO:0034475">
    <property type="term" value="P:U4 snRNA 3'-end processing"/>
    <property type="evidence" value="ECO:0007669"/>
    <property type="project" value="TreeGrafter"/>
</dbReference>